<evidence type="ECO:0008006" key="3">
    <source>
        <dbReference type="Google" id="ProtNLM"/>
    </source>
</evidence>
<accession>A0ABX4WHH3</accession>
<dbReference type="Proteomes" id="UP000236284">
    <property type="component" value="Unassembled WGS sequence"/>
</dbReference>
<reference evidence="1 2" key="1">
    <citation type="submission" date="2017-06" db="EMBL/GenBank/DDBJ databases">
        <title>Genome variation in co-occurring toxic Cylindrospermopsis raciborskii strains determines phenotypic plasticity.</title>
        <authorList>
            <person name="Willis A."/>
            <person name="Woodhouse J."/>
            <person name="Ongley S."/>
            <person name="Jex A."/>
            <person name="Burford M."/>
            <person name="Neilan B."/>
        </authorList>
    </citation>
    <scope>NUCLEOTIDE SEQUENCE [LARGE SCALE GENOMIC DNA]</scope>
    <source>
        <strain evidence="1 2">C07</strain>
    </source>
</reference>
<evidence type="ECO:0000313" key="2">
    <source>
        <dbReference type="Proteomes" id="UP000236284"/>
    </source>
</evidence>
<sequence>MSQIKANYDEPWKEALTEYFEQFLFFFFPSIHQLINWEKIPESLDKELQRVTASSKAEKRYADKLYKVWLVSGEEMWVLIHIE</sequence>
<gene>
    <name evidence="1" type="ORF">CEP15_17925</name>
</gene>
<name>A0ABX4WHH3_9CYAN</name>
<proteinExistence type="predicted"/>
<comment type="caution">
    <text evidence="1">The sequence shown here is derived from an EMBL/GenBank/DDBJ whole genome shotgun (WGS) entry which is preliminary data.</text>
</comment>
<keyword evidence="2" id="KW-1185">Reference proteome</keyword>
<dbReference type="EMBL" id="NJHS01000417">
    <property type="protein sequence ID" value="PNJ91397.1"/>
    <property type="molecule type" value="Genomic_DNA"/>
</dbReference>
<evidence type="ECO:0000313" key="1">
    <source>
        <dbReference type="EMBL" id="PNJ91397.1"/>
    </source>
</evidence>
<protein>
    <recommendedName>
        <fullName evidence="3">Transposase</fullName>
    </recommendedName>
</protein>
<feature type="non-terminal residue" evidence="1">
    <location>
        <position position="83"/>
    </location>
</feature>
<organism evidence="1 2">
    <name type="scientific">Cylindrospermopsis raciborskii C07</name>
    <dbReference type="NCBI Taxonomy" id="2014886"/>
    <lineage>
        <taxon>Bacteria</taxon>
        <taxon>Bacillati</taxon>
        <taxon>Cyanobacteriota</taxon>
        <taxon>Cyanophyceae</taxon>
        <taxon>Nostocales</taxon>
        <taxon>Aphanizomenonaceae</taxon>
        <taxon>Cylindrospermopsis</taxon>
    </lineage>
</organism>